<dbReference type="InterPro" id="IPR050204">
    <property type="entry name" value="AraC_XylS_family_regulators"/>
</dbReference>
<dbReference type="RefSeq" id="WP_379845357.1">
    <property type="nucleotide sequence ID" value="NZ_JBHSMA010000003.1"/>
</dbReference>
<dbReference type="Pfam" id="PF12833">
    <property type="entry name" value="HTH_18"/>
    <property type="match status" value="1"/>
</dbReference>
<dbReference type="Proteomes" id="UP001596106">
    <property type="component" value="Unassembled WGS sequence"/>
</dbReference>
<dbReference type="PANTHER" id="PTHR46796:SF7">
    <property type="entry name" value="ARAC FAMILY TRANSCRIPTIONAL REGULATOR"/>
    <property type="match status" value="1"/>
</dbReference>
<evidence type="ECO:0000256" key="2">
    <source>
        <dbReference type="ARBA" id="ARBA00023125"/>
    </source>
</evidence>
<keyword evidence="1" id="KW-0805">Transcription regulation</keyword>
<reference evidence="6" key="1">
    <citation type="journal article" date="2019" name="Int. J. Syst. Evol. Microbiol.">
        <title>The Global Catalogue of Microorganisms (GCM) 10K type strain sequencing project: providing services to taxonomists for standard genome sequencing and annotation.</title>
        <authorList>
            <consortium name="The Broad Institute Genomics Platform"/>
            <consortium name="The Broad Institute Genome Sequencing Center for Infectious Disease"/>
            <person name="Wu L."/>
            <person name="Ma J."/>
        </authorList>
    </citation>
    <scope>NUCLEOTIDE SEQUENCE [LARGE SCALE GENOMIC DNA]</scope>
    <source>
        <strain evidence="6">CCUG 55250</strain>
    </source>
</reference>
<dbReference type="InterPro" id="IPR054015">
    <property type="entry name" value="ExsA-like_N"/>
</dbReference>
<comment type="caution">
    <text evidence="5">The sequence shown here is derived from an EMBL/GenBank/DDBJ whole genome shotgun (WGS) entry which is preliminary data.</text>
</comment>
<accession>A0ABW0ICK9</accession>
<dbReference type="PANTHER" id="PTHR46796">
    <property type="entry name" value="HTH-TYPE TRANSCRIPTIONAL ACTIVATOR RHAS-RELATED"/>
    <property type="match status" value="1"/>
</dbReference>
<evidence type="ECO:0000313" key="5">
    <source>
        <dbReference type="EMBL" id="MFC5410192.1"/>
    </source>
</evidence>
<keyword evidence="3" id="KW-0804">Transcription</keyword>
<proteinExistence type="predicted"/>
<dbReference type="SMART" id="SM00342">
    <property type="entry name" value="HTH_ARAC"/>
    <property type="match status" value="1"/>
</dbReference>
<dbReference type="PROSITE" id="PS01124">
    <property type="entry name" value="HTH_ARAC_FAMILY_2"/>
    <property type="match status" value="1"/>
</dbReference>
<protein>
    <submittedName>
        <fullName evidence="5">Helix-turn-helix domain-containing protein</fullName>
    </submittedName>
</protein>
<dbReference type="SUPFAM" id="SSF46689">
    <property type="entry name" value="Homeodomain-like"/>
    <property type="match status" value="2"/>
</dbReference>
<keyword evidence="6" id="KW-1185">Reference proteome</keyword>
<feature type="domain" description="HTH araC/xylS-type" evidence="4">
    <location>
        <begin position="189"/>
        <end position="287"/>
    </location>
</feature>
<evidence type="ECO:0000256" key="3">
    <source>
        <dbReference type="ARBA" id="ARBA00023163"/>
    </source>
</evidence>
<organism evidence="5 6">
    <name type="scientific">Larkinella bovis</name>
    <dbReference type="NCBI Taxonomy" id="683041"/>
    <lineage>
        <taxon>Bacteria</taxon>
        <taxon>Pseudomonadati</taxon>
        <taxon>Bacteroidota</taxon>
        <taxon>Cytophagia</taxon>
        <taxon>Cytophagales</taxon>
        <taxon>Spirosomataceae</taxon>
        <taxon>Larkinella</taxon>
    </lineage>
</organism>
<sequence length="300" mass="34657">MDIYHLPQDIVRSRDTAFRGILIQPYTAPQGSFRGRSMLHSNAISLVISGKKTMHFAEKVVRIQDDEFHFLSAGNCLVSMDLSEETVFRSILIFFDNQVLADFYRKYEKLIQTKRASLTISTEPYVAFRKDAFTRQFIESLTILTQLGGAISEEMKQLKLEELLLYLLTTNPQTLLSFQSVPQTDGDDWQLRKAVEANLTSPVSIEELAFLCNTSVSTFKRRFFRVYGTSPSRWLLHRRMELAKELLGQYRQKPSEVYHQVGYESHSSFSQSFRQVVGLTPKAFQRQELNVHQQLLIARP</sequence>
<gene>
    <name evidence="5" type="ORF">ACFPMF_12780</name>
</gene>
<dbReference type="EMBL" id="JBHSMA010000003">
    <property type="protein sequence ID" value="MFC5410192.1"/>
    <property type="molecule type" value="Genomic_DNA"/>
</dbReference>
<dbReference type="Pfam" id="PF22200">
    <property type="entry name" value="ExsA_N"/>
    <property type="match status" value="1"/>
</dbReference>
<dbReference type="Gene3D" id="1.10.10.60">
    <property type="entry name" value="Homeodomain-like"/>
    <property type="match status" value="2"/>
</dbReference>
<name>A0ABW0ICK9_9BACT</name>
<evidence type="ECO:0000313" key="6">
    <source>
        <dbReference type="Proteomes" id="UP001596106"/>
    </source>
</evidence>
<keyword evidence="2" id="KW-0238">DNA-binding</keyword>
<dbReference type="InterPro" id="IPR018060">
    <property type="entry name" value="HTH_AraC"/>
</dbReference>
<dbReference type="InterPro" id="IPR009057">
    <property type="entry name" value="Homeodomain-like_sf"/>
</dbReference>
<evidence type="ECO:0000259" key="4">
    <source>
        <dbReference type="PROSITE" id="PS01124"/>
    </source>
</evidence>
<evidence type="ECO:0000256" key="1">
    <source>
        <dbReference type="ARBA" id="ARBA00023015"/>
    </source>
</evidence>